<keyword evidence="2" id="KW-1185">Reference proteome</keyword>
<dbReference type="AlphaFoldDB" id="A0A4Y8LWM3"/>
<reference evidence="1 2" key="1">
    <citation type="submission" date="2019-03" db="EMBL/GenBank/DDBJ databases">
        <title>Cohnella endophytica sp. nov., a novel endophytic bacterium isolated from bark of Sonneratia apetala.</title>
        <authorList>
            <person name="Tuo L."/>
        </authorList>
    </citation>
    <scope>NUCLEOTIDE SEQUENCE [LARGE SCALE GENOMIC DNA]</scope>
    <source>
        <strain evidence="1 2">CCTCC AB 208254</strain>
    </source>
</reference>
<sequence>MYAKVNYPKGKITKEWSDRAFAPLIDYLEKFCPEDKDKIMVCLTFMGNEEGKFHYKHRVNKSYIVFDQEGALVSLNEGALNFDYKELFPEPVIRKPIEERFIHPNAIQWVDRNLKSKVARRYREEMLIFLQEIWGLHVNYDYSDLKVGYPVRKRRDSRCCLYVYPSNYEKQIVFQVIGDEIVERSCTRKQYNDYLWENNWLTLEDWKVIGFIREDLDSESPDFREFVERIIEIAEWRDPVYEINYAALKDMNL</sequence>
<dbReference type="RefSeq" id="WP_135152640.1">
    <property type="nucleotide sequence ID" value="NZ_SOMN01000018.1"/>
</dbReference>
<evidence type="ECO:0000313" key="2">
    <source>
        <dbReference type="Proteomes" id="UP000297900"/>
    </source>
</evidence>
<protein>
    <submittedName>
        <fullName evidence="1">Uncharacterized protein</fullName>
    </submittedName>
</protein>
<comment type="caution">
    <text evidence="1">The sequence shown here is derived from an EMBL/GenBank/DDBJ whole genome shotgun (WGS) entry which is preliminary data.</text>
</comment>
<gene>
    <name evidence="1" type="ORF">E2980_13075</name>
</gene>
<dbReference type="EMBL" id="SOMN01000018">
    <property type="protein sequence ID" value="TFE25521.1"/>
    <property type="molecule type" value="Genomic_DNA"/>
</dbReference>
<dbReference type="Proteomes" id="UP000297900">
    <property type="component" value="Unassembled WGS sequence"/>
</dbReference>
<organism evidence="1 2">
    <name type="scientific">Cohnella luojiensis</name>
    <dbReference type="NCBI Taxonomy" id="652876"/>
    <lineage>
        <taxon>Bacteria</taxon>
        <taxon>Bacillati</taxon>
        <taxon>Bacillota</taxon>
        <taxon>Bacilli</taxon>
        <taxon>Bacillales</taxon>
        <taxon>Paenibacillaceae</taxon>
        <taxon>Cohnella</taxon>
    </lineage>
</organism>
<name>A0A4Y8LWM3_9BACL</name>
<evidence type="ECO:0000313" key="1">
    <source>
        <dbReference type="EMBL" id="TFE25521.1"/>
    </source>
</evidence>
<dbReference type="OrthoDB" id="2678490at2"/>
<proteinExistence type="predicted"/>
<accession>A0A4Y8LWM3</accession>